<evidence type="ECO:0000256" key="3">
    <source>
        <dbReference type="ARBA" id="ARBA00023163"/>
    </source>
</evidence>
<organism evidence="5 6">
    <name type="scientific">Tateyamaria armeniaca</name>
    <dbReference type="NCBI Taxonomy" id="2518930"/>
    <lineage>
        <taxon>Bacteria</taxon>
        <taxon>Pseudomonadati</taxon>
        <taxon>Pseudomonadota</taxon>
        <taxon>Alphaproteobacteria</taxon>
        <taxon>Rhodobacterales</taxon>
        <taxon>Roseobacteraceae</taxon>
        <taxon>Tateyamaria</taxon>
    </lineage>
</organism>
<comment type="caution">
    <text evidence="5">The sequence shown here is derived from an EMBL/GenBank/DDBJ whole genome shotgun (WGS) entry which is preliminary data.</text>
</comment>
<evidence type="ECO:0000313" key="5">
    <source>
        <dbReference type="EMBL" id="MFL4471349.1"/>
    </source>
</evidence>
<protein>
    <submittedName>
        <fullName evidence="5">Helix-turn-helix transcriptional regulator</fullName>
    </submittedName>
</protein>
<dbReference type="InterPro" id="IPR037923">
    <property type="entry name" value="HTH-like"/>
</dbReference>
<keyword evidence="3" id="KW-0804">Transcription</keyword>
<dbReference type="PROSITE" id="PS00041">
    <property type="entry name" value="HTH_ARAC_FAMILY_1"/>
    <property type="match status" value="1"/>
</dbReference>
<dbReference type="PANTHER" id="PTHR43280">
    <property type="entry name" value="ARAC-FAMILY TRANSCRIPTIONAL REGULATOR"/>
    <property type="match status" value="1"/>
</dbReference>
<dbReference type="InterPro" id="IPR018062">
    <property type="entry name" value="HTH_AraC-typ_CS"/>
</dbReference>
<keyword evidence="1" id="KW-0805">Transcription regulation</keyword>
<reference evidence="5 6" key="1">
    <citation type="submission" date="2024-08" db="EMBL/GenBank/DDBJ databases">
        <title>Tateyamaria sp. nov., isolated from marine algae.</title>
        <authorList>
            <person name="Choi B.J."/>
            <person name="Kim J.M."/>
            <person name="Lee J.K."/>
            <person name="Choi D.G."/>
            <person name="Bayburt H."/>
            <person name="Baek J.H."/>
            <person name="Han D.M."/>
            <person name="Jeon C.O."/>
        </authorList>
    </citation>
    <scope>NUCLEOTIDE SEQUENCE [LARGE SCALE GENOMIC DNA]</scope>
    <source>
        <strain evidence="5 6">KMU-156</strain>
    </source>
</reference>
<dbReference type="PANTHER" id="PTHR43280:SF32">
    <property type="entry name" value="TRANSCRIPTIONAL REGULATORY PROTEIN"/>
    <property type="match status" value="1"/>
</dbReference>
<dbReference type="RefSeq" id="WP_407593187.1">
    <property type="nucleotide sequence ID" value="NZ_JBHDIY010000002.1"/>
</dbReference>
<evidence type="ECO:0000256" key="1">
    <source>
        <dbReference type="ARBA" id="ARBA00023015"/>
    </source>
</evidence>
<sequence>MSLPPIRVTPLSQLTGAQDWRLSLAHDREAHLLIWITRGQGRMLLNGTRRGVGTHNAISIPAHTLFSLELGRQGMGLVAVIPDGTPVRLPSGPRHLRVRDVTAISEMTGLFEAAQREDAAARELAQDALDAHIALMSVWLRRQIALPDNLPVPMNAAARLSAAFCQRITQFYTTGMNMADHAAALNVTPTHLTRACKAATGRTAADLLTERVLYAARIALSESDVAIQDIARHLGFGSPAYFTRFIQQHTARTPTALRQSAKR</sequence>
<name>A0ABW8UZA6_9RHOB</name>
<feature type="domain" description="HTH araC/xylS-type" evidence="4">
    <location>
        <begin position="162"/>
        <end position="260"/>
    </location>
</feature>
<accession>A0ABW8UZA6</accession>
<dbReference type="Pfam" id="PF12833">
    <property type="entry name" value="HTH_18"/>
    <property type="match status" value="1"/>
</dbReference>
<dbReference type="SUPFAM" id="SSF46689">
    <property type="entry name" value="Homeodomain-like"/>
    <property type="match status" value="1"/>
</dbReference>
<proteinExistence type="predicted"/>
<evidence type="ECO:0000313" key="6">
    <source>
        <dbReference type="Proteomes" id="UP001627408"/>
    </source>
</evidence>
<dbReference type="Proteomes" id="UP001627408">
    <property type="component" value="Unassembled WGS sequence"/>
</dbReference>
<dbReference type="InterPro" id="IPR018060">
    <property type="entry name" value="HTH_AraC"/>
</dbReference>
<evidence type="ECO:0000256" key="2">
    <source>
        <dbReference type="ARBA" id="ARBA00023125"/>
    </source>
</evidence>
<dbReference type="Gene3D" id="1.10.10.60">
    <property type="entry name" value="Homeodomain-like"/>
    <property type="match status" value="1"/>
</dbReference>
<gene>
    <name evidence="5" type="ORF">ACERZ8_16235</name>
</gene>
<dbReference type="InterPro" id="IPR009057">
    <property type="entry name" value="Homeodomain-like_sf"/>
</dbReference>
<dbReference type="SUPFAM" id="SSF51215">
    <property type="entry name" value="Regulatory protein AraC"/>
    <property type="match status" value="1"/>
</dbReference>
<keyword evidence="2" id="KW-0238">DNA-binding</keyword>
<dbReference type="EMBL" id="JBHDIY010000002">
    <property type="protein sequence ID" value="MFL4471349.1"/>
    <property type="molecule type" value="Genomic_DNA"/>
</dbReference>
<evidence type="ECO:0000259" key="4">
    <source>
        <dbReference type="PROSITE" id="PS01124"/>
    </source>
</evidence>
<dbReference type="PROSITE" id="PS01124">
    <property type="entry name" value="HTH_ARAC_FAMILY_2"/>
    <property type="match status" value="1"/>
</dbReference>
<dbReference type="SMART" id="SM00342">
    <property type="entry name" value="HTH_ARAC"/>
    <property type="match status" value="1"/>
</dbReference>
<keyword evidence="6" id="KW-1185">Reference proteome</keyword>